<keyword evidence="1" id="KW-0175">Coiled coil</keyword>
<evidence type="ECO:0000313" key="2">
    <source>
        <dbReference type="EMBL" id="DAD70297.1"/>
    </source>
</evidence>
<feature type="coiled-coil region" evidence="1">
    <location>
        <begin position="42"/>
        <end position="139"/>
    </location>
</feature>
<dbReference type="Gene3D" id="1.20.5.340">
    <property type="match status" value="1"/>
</dbReference>
<organism evidence="2">
    <name type="scientific">Siphoviridae sp. ctXPh6</name>
    <dbReference type="NCBI Taxonomy" id="2827578"/>
    <lineage>
        <taxon>Viruses</taxon>
        <taxon>Duplodnaviria</taxon>
        <taxon>Heunggongvirae</taxon>
        <taxon>Uroviricota</taxon>
        <taxon>Caudoviricetes</taxon>
    </lineage>
</organism>
<evidence type="ECO:0000256" key="1">
    <source>
        <dbReference type="SAM" id="Coils"/>
    </source>
</evidence>
<protein>
    <submittedName>
        <fullName evidence="2">Uncharacterized protein</fullName>
    </submittedName>
</protein>
<accession>A0A8S5LK38</accession>
<proteinExistence type="predicted"/>
<dbReference type="EMBL" id="BK015862">
    <property type="protein sequence ID" value="DAD70297.1"/>
    <property type="molecule type" value="Genomic_DNA"/>
</dbReference>
<reference evidence="2" key="1">
    <citation type="journal article" date="2021" name="Proc. Natl. Acad. Sci. U.S.A.">
        <title>A Catalog of Tens of Thousands of Viruses from Human Metagenomes Reveals Hidden Associations with Chronic Diseases.</title>
        <authorList>
            <person name="Tisza M.J."/>
            <person name="Buck C.B."/>
        </authorList>
    </citation>
    <scope>NUCLEOTIDE SEQUENCE</scope>
    <source>
        <strain evidence="2">CtXPh6</strain>
    </source>
</reference>
<sequence>MWKRRKLSLLLALSLLLSPCSYISYSAAPAATETVVMQRTQYERLKTTASNQQLKLNELELKLNQLESNSTEASQELTELQNQLTECKKELIETQKQLQSAEISLQTAEENLTRLQTSLDKLTKKIDDLTHDVKLAKRQRNIWSYIAGAVAMGWLVDKLSN</sequence>
<name>A0A8S5LK38_9CAUD</name>
<dbReference type="SUPFAM" id="SSF57997">
    <property type="entry name" value="Tropomyosin"/>
    <property type="match status" value="1"/>
</dbReference>